<dbReference type="InterPro" id="IPR010318">
    <property type="entry name" value="S-Me-THD_N"/>
</dbReference>
<proteinExistence type="predicted"/>
<dbReference type="STRING" id="1213857.A0A484FN86"/>
<keyword evidence="4" id="KW-1185">Reference proteome</keyword>
<evidence type="ECO:0000259" key="2">
    <source>
        <dbReference type="Pfam" id="PF20906"/>
    </source>
</evidence>
<dbReference type="FunFam" id="2.40.390.10:FF:000002">
    <property type="entry name" value="ACR027Cp"/>
    <property type="match status" value="1"/>
</dbReference>
<dbReference type="InterPro" id="IPR048350">
    <property type="entry name" value="S-Me-THD-like_C"/>
</dbReference>
<comment type="caution">
    <text evidence="3">The sequence shown here is derived from an EMBL/GenBank/DDBJ whole genome shotgun (WGS) entry which is preliminary data.</text>
</comment>
<dbReference type="OrthoDB" id="5404895at2759"/>
<dbReference type="Pfam" id="PF20906">
    <property type="entry name" value="S-Me-THD_C"/>
    <property type="match status" value="1"/>
</dbReference>
<dbReference type="SUPFAM" id="SSF160991">
    <property type="entry name" value="CV3147-like"/>
    <property type="match status" value="1"/>
</dbReference>
<evidence type="ECO:0000313" key="4">
    <source>
        <dbReference type="Proteomes" id="UP000014480"/>
    </source>
</evidence>
<name>A0A484FN86_COLOR</name>
<accession>A0A484FN86</accession>
<dbReference type="Gene3D" id="2.40.390.10">
    <property type="entry name" value="CV3147-like"/>
    <property type="match status" value="1"/>
</dbReference>
<dbReference type="InterPro" id="IPR024071">
    <property type="entry name" value="S-Me-THD_C_sf"/>
</dbReference>
<dbReference type="Proteomes" id="UP000014480">
    <property type="component" value="Unassembled WGS sequence"/>
</dbReference>
<dbReference type="AlphaFoldDB" id="A0A484FN86"/>
<gene>
    <name evidence="3" type="ORF">Cob_v008058</name>
</gene>
<dbReference type="EMBL" id="AMCV02000022">
    <property type="protein sequence ID" value="TDZ18964.1"/>
    <property type="molecule type" value="Genomic_DNA"/>
</dbReference>
<evidence type="ECO:0008006" key="5">
    <source>
        <dbReference type="Google" id="ProtNLM"/>
    </source>
</evidence>
<dbReference type="Gene3D" id="3.40.1610.10">
    <property type="entry name" value="CV3147-like domain"/>
    <property type="match status" value="1"/>
</dbReference>
<feature type="domain" description="S-Me-THD N-terminal" evidence="1">
    <location>
        <begin position="8"/>
        <end position="97"/>
    </location>
</feature>
<feature type="domain" description="S-Me-THD-like C-terminal" evidence="2">
    <location>
        <begin position="103"/>
        <end position="299"/>
    </location>
</feature>
<evidence type="ECO:0000313" key="3">
    <source>
        <dbReference type="EMBL" id="TDZ18964.1"/>
    </source>
</evidence>
<organism evidence="3 4">
    <name type="scientific">Colletotrichum orbiculare (strain 104-T / ATCC 96160 / CBS 514.97 / LARS 414 / MAFF 240422)</name>
    <name type="common">Cucumber anthracnose fungus</name>
    <name type="synonym">Colletotrichum lagenarium</name>
    <dbReference type="NCBI Taxonomy" id="1213857"/>
    <lineage>
        <taxon>Eukaryota</taxon>
        <taxon>Fungi</taxon>
        <taxon>Dikarya</taxon>
        <taxon>Ascomycota</taxon>
        <taxon>Pezizomycotina</taxon>
        <taxon>Sordariomycetes</taxon>
        <taxon>Hypocreomycetidae</taxon>
        <taxon>Glomerellales</taxon>
        <taxon>Glomerellaceae</taxon>
        <taxon>Colletotrichum</taxon>
        <taxon>Colletotrichum orbiculare species complex</taxon>
    </lineage>
</organism>
<protein>
    <recommendedName>
        <fullName evidence="5">Hydantoinase</fullName>
    </recommendedName>
</protein>
<dbReference type="Pfam" id="PF06032">
    <property type="entry name" value="S-Me-THD_N"/>
    <property type="match status" value="1"/>
</dbReference>
<dbReference type="InterPro" id="IPR027479">
    <property type="entry name" value="S-Me-THD_N_sf"/>
</dbReference>
<reference evidence="4" key="2">
    <citation type="journal article" date="2019" name="Mol. Plant Microbe Interact.">
        <title>Genome sequence resources for four phytopathogenic fungi from the Colletotrichum orbiculare species complex.</title>
        <authorList>
            <person name="Gan P."/>
            <person name="Tsushima A."/>
            <person name="Narusaka M."/>
            <person name="Narusaka Y."/>
            <person name="Takano Y."/>
            <person name="Kubo Y."/>
            <person name="Shirasu K."/>
        </authorList>
    </citation>
    <scope>GENOME REANNOTATION</scope>
    <source>
        <strain evidence="4">104-T / ATCC 96160 / CBS 514.97 / LARS 414 / MAFF 240422</strain>
    </source>
</reference>
<reference evidence="4" key="1">
    <citation type="journal article" date="2013" name="New Phytol.">
        <title>Comparative genomic and transcriptomic analyses reveal the hemibiotrophic stage shift of Colletotrichum fungi.</title>
        <authorList>
            <person name="Gan P."/>
            <person name="Ikeda K."/>
            <person name="Irieda H."/>
            <person name="Narusaka M."/>
            <person name="O'Connell R.J."/>
            <person name="Narusaka Y."/>
            <person name="Takano Y."/>
            <person name="Kubo Y."/>
            <person name="Shirasu K."/>
        </authorList>
    </citation>
    <scope>NUCLEOTIDE SEQUENCE [LARGE SCALE GENOMIC DNA]</scope>
    <source>
        <strain evidence="4">104-T / ATCC 96160 / CBS 514.97 / LARS 414 / MAFF 240422</strain>
    </source>
</reference>
<sequence>MMRAGAAPYGDEIMESQRELYDYLKTKPTAVIALEIGGGNGLQGLILGASTNLDVPAVDGDWMGRAYPISHQTTPVVFEKKATMIPSCISDGNGRIMAPRTELDAERAFRAALSQMGSHVGCAKGPVSGRDTKSWVVENTVSLSWRIGRAVAMARCSNTVDRVAEAIVDEVGGEESARVLFRGKIVGVERVLRTGHAYGQVIIEGSSASGKGTEKLKIPFKNENILAKKVDAEGNEEILTVVPDLVCVIDAQNGEALGTQEYRYGLLVVVLGITASEKWTSTARGIEIGGPKGFGMDDLEPHEGYCVETEKT</sequence>
<evidence type="ECO:0000259" key="1">
    <source>
        <dbReference type="Pfam" id="PF06032"/>
    </source>
</evidence>